<feature type="transmembrane region" description="Helical" evidence="6">
    <location>
        <begin position="232"/>
        <end position="251"/>
    </location>
</feature>
<reference evidence="7 8" key="1">
    <citation type="submission" date="2018-05" db="EMBL/GenBank/DDBJ databases">
        <title>Genomic Encyclopedia of Type Strains, Phase IV (KMG-IV): sequencing the most valuable type-strain genomes for metagenomic binning, comparative biology and taxonomic classification.</title>
        <authorList>
            <person name="Goeker M."/>
        </authorList>
    </citation>
    <scope>NUCLEOTIDE SEQUENCE [LARGE SCALE GENOMIC DNA]</scope>
    <source>
        <strain evidence="7 8">DSM 16791</strain>
    </source>
</reference>
<dbReference type="InterPro" id="IPR043428">
    <property type="entry name" value="LivM-like"/>
</dbReference>
<dbReference type="OrthoDB" id="9804361at2"/>
<dbReference type="Pfam" id="PF02653">
    <property type="entry name" value="BPD_transp_2"/>
    <property type="match status" value="1"/>
</dbReference>
<dbReference type="AlphaFoldDB" id="A0A317PKR1"/>
<evidence type="ECO:0000256" key="1">
    <source>
        <dbReference type="ARBA" id="ARBA00004651"/>
    </source>
</evidence>
<protein>
    <submittedName>
        <fullName evidence="7">Amino acid/amide ABC transporter membrane protein 2 (HAAT family)</fullName>
    </submittedName>
</protein>
<dbReference type="Proteomes" id="UP000246352">
    <property type="component" value="Unassembled WGS sequence"/>
</dbReference>
<feature type="transmembrane region" description="Helical" evidence="6">
    <location>
        <begin position="98"/>
        <end position="117"/>
    </location>
</feature>
<feature type="transmembrane region" description="Helical" evidence="6">
    <location>
        <begin position="47"/>
        <end position="67"/>
    </location>
</feature>
<proteinExistence type="predicted"/>
<keyword evidence="2" id="KW-1003">Cell membrane</keyword>
<evidence type="ECO:0000313" key="8">
    <source>
        <dbReference type="Proteomes" id="UP000246352"/>
    </source>
</evidence>
<feature type="transmembrane region" description="Helical" evidence="6">
    <location>
        <begin position="74"/>
        <end position="92"/>
    </location>
</feature>
<dbReference type="EMBL" id="QGTR01000003">
    <property type="protein sequence ID" value="PWW00255.1"/>
    <property type="molecule type" value="Genomic_DNA"/>
</dbReference>
<feature type="transmembrane region" description="Helical" evidence="6">
    <location>
        <begin position="271"/>
        <end position="294"/>
    </location>
</feature>
<keyword evidence="4 6" id="KW-1133">Transmembrane helix</keyword>
<evidence type="ECO:0000256" key="5">
    <source>
        <dbReference type="ARBA" id="ARBA00023136"/>
    </source>
</evidence>
<feature type="transmembrane region" description="Helical" evidence="6">
    <location>
        <begin position="181"/>
        <end position="202"/>
    </location>
</feature>
<evidence type="ECO:0000256" key="3">
    <source>
        <dbReference type="ARBA" id="ARBA00022692"/>
    </source>
</evidence>
<dbReference type="PANTHER" id="PTHR30482:SF17">
    <property type="entry name" value="ABC TRANSPORTER ATP-BINDING PROTEIN"/>
    <property type="match status" value="1"/>
</dbReference>
<keyword evidence="8" id="KW-1185">Reference proteome</keyword>
<gene>
    <name evidence="7" type="ORF">DFR52_103458</name>
</gene>
<keyword evidence="3 6" id="KW-0812">Transmembrane</keyword>
<feature type="transmembrane region" description="Helical" evidence="6">
    <location>
        <begin position="306"/>
        <end position="323"/>
    </location>
</feature>
<evidence type="ECO:0000256" key="4">
    <source>
        <dbReference type="ARBA" id="ARBA00022989"/>
    </source>
</evidence>
<comment type="caution">
    <text evidence="7">The sequence shown here is derived from an EMBL/GenBank/DDBJ whole genome shotgun (WGS) entry which is preliminary data.</text>
</comment>
<sequence length="362" mass="38637">MAHSSPYASLTRTRASRVAGLVALGLAVLLLVLPAFASRGLIQDLFFILTMLTLAQFWNLLAGYGGLVSIGQQAFVGIGAYALFGTVILAGIDPVPALLLSGLAALLLAIPTAYFAFRLQGAYFAISTWVIAEVVRLSVAQWKSVGGGTGTSLPRSATGSMWFTQAIETLFDVRSAAARDILAYWLAVLLAVATIGGLYWLLRTRRGLALAAVRDTMDAARSVGVDAGRMKWLVFLVSAFGTGLTGGLIYLQKARISPDAAFSVTDWTAYVIFIVVIGGIGTIEGPIIGIIVFYALQTLLADYGSWYLMVLGLIGIAVMLFAPRGLWGLFSDRTGIELFPVRRRLTGGLLSHPHHPESKDHG</sequence>
<evidence type="ECO:0000256" key="6">
    <source>
        <dbReference type="SAM" id="Phobius"/>
    </source>
</evidence>
<name>A0A317PKR1_9HYPH</name>
<accession>A0A317PKR1</accession>
<dbReference type="PANTHER" id="PTHR30482">
    <property type="entry name" value="HIGH-AFFINITY BRANCHED-CHAIN AMINO ACID TRANSPORT SYSTEM PERMEASE"/>
    <property type="match status" value="1"/>
</dbReference>
<dbReference type="GO" id="GO:0015658">
    <property type="term" value="F:branched-chain amino acid transmembrane transporter activity"/>
    <property type="evidence" value="ECO:0007669"/>
    <property type="project" value="InterPro"/>
</dbReference>
<evidence type="ECO:0000256" key="2">
    <source>
        <dbReference type="ARBA" id="ARBA00022475"/>
    </source>
</evidence>
<dbReference type="GO" id="GO:0005886">
    <property type="term" value="C:plasma membrane"/>
    <property type="evidence" value="ECO:0007669"/>
    <property type="project" value="UniProtKB-SubCell"/>
</dbReference>
<evidence type="ECO:0000313" key="7">
    <source>
        <dbReference type="EMBL" id="PWW00255.1"/>
    </source>
</evidence>
<organism evidence="7 8">
    <name type="scientific">Hoeflea marina</name>
    <dbReference type="NCBI Taxonomy" id="274592"/>
    <lineage>
        <taxon>Bacteria</taxon>
        <taxon>Pseudomonadati</taxon>
        <taxon>Pseudomonadota</taxon>
        <taxon>Alphaproteobacteria</taxon>
        <taxon>Hyphomicrobiales</taxon>
        <taxon>Rhizobiaceae</taxon>
        <taxon>Hoeflea</taxon>
    </lineage>
</organism>
<dbReference type="RefSeq" id="WP_110032492.1">
    <property type="nucleotide sequence ID" value="NZ_QGTR01000003.1"/>
</dbReference>
<comment type="subcellular location">
    <subcellularLocation>
        <location evidence="1">Cell membrane</location>
        <topology evidence="1">Multi-pass membrane protein</topology>
    </subcellularLocation>
</comment>
<keyword evidence="5 6" id="KW-0472">Membrane</keyword>
<dbReference type="CDD" id="cd06581">
    <property type="entry name" value="TM_PBP1_LivM_like"/>
    <property type="match status" value="1"/>
</dbReference>
<dbReference type="InterPro" id="IPR001851">
    <property type="entry name" value="ABC_transp_permease"/>
</dbReference>